<keyword evidence="3 5" id="KW-0067">ATP-binding</keyword>
<dbReference type="InterPro" id="IPR050611">
    <property type="entry name" value="ABCF"/>
</dbReference>
<evidence type="ECO:0000259" key="4">
    <source>
        <dbReference type="PROSITE" id="PS50893"/>
    </source>
</evidence>
<sequence>MITLRNLSLQRGTKILFNQINITINAGQKVGFIGANGCGKSSLFALLHQQLHQDEGDVELPPHLTIAHVAQETPAVSTLAIEYVLDGDQELREIEADLVAAQQAGDGMREASLHAQFEAIDGYTARTRAAQLLHGLGFTVTEKPVNQFSGGWRMRLNLARALMCRSDLLLLDEPTNHLDLDAVLWFEQWLKRYPGTLLLISHDREFLDNVVESIAHIEQQQINLYTGNYEAFERQRATKLALQQAAYQKQQREVAHIHSFVARQRWSYCPAPLQSLFIRAFTEGLHNPARRI</sequence>
<dbReference type="InterPro" id="IPR003593">
    <property type="entry name" value="AAA+_ATPase"/>
</dbReference>
<dbReference type="PANTHER" id="PTHR19211:SF14">
    <property type="entry name" value="ATP-BINDING CASSETTE SUB-FAMILY F MEMBER 1"/>
    <property type="match status" value="1"/>
</dbReference>
<keyword evidence="1" id="KW-0677">Repeat</keyword>
<proteinExistence type="predicted"/>
<dbReference type="InterPro" id="IPR003439">
    <property type="entry name" value="ABC_transporter-like_ATP-bd"/>
</dbReference>
<dbReference type="SMART" id="SM00382">
    <property type="entry name" value="AAA"/>
    <property type="match status" value="1"/>
</dbReference>
<dbReference type="PROSITE" id="PS00211">
    <property type="entry name" value="ABC_TRANSPORTER_1"/>
    <property type="match status" value="1"/>
</dbReference>
<dbReference type="PROSITE" id="PS50893">
    <property type="entry name" value="ABC_TRANSPORTER_2"/>
    <property type="match status" value="1"/>
</dbReference>
<dbReference type="Pfam" id="PF12848">
    <property type="entry name" value="ABC_tran_Xtn"/>
    <property type="match status" value="1"/>
</dbReference>
<dbReference type="Pfam" id="PF00005">
    <property type="entry name" value="ABC_tran"/>
    <property type="match status" value="1"/>
</dbReference>
<dbReference type="InterPro" id="IPR027417">
    <property type="entry name" value="P-loop_NTPase"/>
</dbReference>
<keyword evidence="6" id="KW-1185">Reference proteome</keyword>
<dbReference type="AlphaFoldDB" id="A0A176S643"/>
<dbReference type="InterPro" id="IPR017871">
    <property type="entry name" value="ABC_transporter-like_CS"/>
</dbReference>
<protein>
    <submittedName>
        <fullName evidence="5">ABC transporter ATP-binding protein</fullName>
    </submittedName>
</protein>
<dbReference type="Gene3D" id="3.40.50.300">
    <property type="entry name" value="P-loop containing nucleotide triphosphate hydrolases"/>
    <property type="match status" value="1"/>
</dbReference>
<dbReference type="InterPro" id="IPR032781">
    <property type="entry name" value="ABC_tran_Xtn"/>
</dbReference>
<dbReference type="FunFam" id="3.40.50.300:FF:000011">
    <property type="entry name" value="Putative ABC transporter ATP-binding component"/>
    <property type="match status" value="1"/>
</dbReference>
<dbReference type="SUPFAM" id="SSF52540">
    <property type="entry name" value="P-loop containing nucleoside triphosphate hydrolases"/>
    <property type="match status" value="1"/>
</dbReference>
<organism evidence="5 6">
    <name type="scientific">Candidatus Thiomargarita nelsonii</name>
    <dbReference type="NCBI Taxonomy" id="1003181"/>
    <lineage>
        <taxon>Bacteria</taxon>
        <taxon>Pseudomonadati</taxon>
        <taxon>Pseudomonadota</taxon>
        <taxon>Gammaproteobacteria</taxon>
        <taxon>Thiotrichales</taxon>
        <taxon>Thiotrichaceae</taxon>
        <taxon>Thiomargarita</taxon>
    </lineage>
</organism>
<evidence type="ECO:0000313" key="5">
    <source>
        <dbReference type="EMBL" id="OAD23495.1"/>
    </source>
</evidence>
<name>A0A176S643_9GAMM</name>
<evidence type="ECO:0000256" key="1">
    <source>
        <dbReference type="ARBA" id="ARBA00022737"/>
    </source>
</evidence>
<evidence type="ECO:0000313" key="6">
    <source>
        <dbReference type="Proteomes" id="UP000076962"/>
    </source>
</evidence>
<comment type="caution">
    <text evidence="5">The sequence shown here is derived from an EMBL/GenBank/DDBJ whole genome shotgun (WGS) entry which is preliminary data.</text>
</comment>
<feature type="non-terminal residue" evidence="5">
    <location>
        <position position="292"/>
    </location>
</feature>
<dbReference type="CDD" id="cd03221">
    <property type="entry name" value="ABCF_EF-3"/>
    <property type="match status" value="1"/>
</dbReference>
<accession>A0A176S643</accession>
<keyword evidence="2" id="KW-0547">Nucleotide-binding</keyword>
<dbReference type="EMBL" id="LUTY01000335">
    <property type="protein sequence ID" value="OAD23495.1"/>
    <property type="molecule type" value="Genomic_DNA"/>
</dbReference>
<evidence type="ECO:0000256" key="2">
    <source>
        <dbReference type="ARBA" id="ARBA00022741"/>
    </source>
</evidence>
<reference evidence="5 6" key="1">
    <citation type="submission" date="2016-05" db="EMBL/GenBank/DDBJ databases">
        <title>Single-cell genome of chain-forming Candidatus Thiomargarita nelsonii and comparison to other large sulfur-oxidizing bacteria.</title>
        <authorList>
            <person name="Winkel M."/>
            <person name="Salman V."/>
            <person name="Woyke T."/>
            <person name="Schulz-Vogt H."/>
            <person name="Richter M."/>
            <person name="Flood B."/>
            <person name="Bailey J."/>
            <person name="Amann R."/>
            <person name="Mussmann M."/>
        </authorList>
    </citation>
    <scope>NUCLEOTIDE SEQUENCE [LARGE SCALE GENOMIC DNA]</scope>
    <source>
        <strain evidence="5 6">THI036</strain>
    </source>
</reference>
<dbReference type="Proteomes" id="UP000076962">
    <property type="component" value="Unassembled WGS sequence"/>
</dbReference>
<feature type="domain" description="ABC transporter" evidence="4">
    <location>
        <begin position="2"/>
        <end position="244"/>
    </location>
</feature>
<gene>
    <name evidence="5" type="ORF">THIOM_000673</name>
</gene>
<dbReference type="GO" id="GO:0016887">
    <property type="term" value="F:ATP hydrolysis activity"/>
    <property type="evidence" value="ECO:0007669"/>
    <property type="project" value="InterPro"/>
</dbReference>
<evidence type="ECO:0000256" key="3">
    <source>
        <dbReference type="ARBA" id="ARBA00022840"/>
    </source>
</evidence>
<dbReference type="PANTHER" id="PTHR19211">
    <property type="entry name" value="ATP-BINDING TRANSPORT PROTEIN-RELATED"/>
    <property type="match status" value="1"/>
</dbReference>
<dbReference type="GO" id="GO:0005524">
    <property type="term" value="F:ATP binding"/>
    <property type="evidence" value="ECO:0007669"/>
    <property type="project" value="UniProtKB-KW"/>
</dbReference>